<evidence type="ECO:0008006" key="6">
    <source>
        <dbReference type="Google" id="ProtNLM"/>
    </source>
</evidence>
<dbReference type="RefSeq" id="WP_134335708.1">
    <property type="nucleotide sequence ID" value="NZ_BMCZ01000004.1"/>
</dbReference>
<feature type="chain" id="PRO_5044616617" description="DUF4890 domain-containing protein" evidence="1">
    <location>
        <begin position="21"/>
        <end position="230"/>
    </location>
</feature>
<dbReference type="Proteomes" id="UP000297248">
    <property type="component" value="Unassembled WGS sequence"/>
</dbReference>
<dbReference type="EMBL" id="JACIEG010000002">
    <property type="protein sequence ID" value="MBB3968692.1"/>
    <property type="molecule type" value="Genomic_DNA"/>
</dbReference>
<organism evidence="3 4">
    <name type="scientific">Mucilaginibacter phyllosphaerae</name>
    <dbReference type="NCBI Taxonomy" id="1812349"/>
    <lineage>
        <taxon>Bacteria</taxon>
        <taxon>Pseudomonadati</taxon>
        <taxon>Bacteroidota</taxon>
        <taxon>Sphingobacteriia</taxon>
        <taxon>Sphingobacteriales</taxon>
        <taxon>Sphingobacteriaceae</taxon>
        <taxon>Mucilaginibacter</taxon>
    </lineage>
</organism>
<proteinExistence type="predicted"/>
<comment type="caution">
    <text evidence="3">The sequence shown here is derived from an EMBL/GenBank/DDBJ whole genome shotgun (WGS) entry which is preliminary data.</text>
</comment>
<evidence type="ECO:0000313" key="3">
    <source>
        <dbReference type="EMBL" id="TEW67671.1"/>
    </source>
</evidence>
<feature type="signal peptide" evidence="1">
    <location>
        <begin position="1"/>
        <end position="20"/>
    </location>
</feature>
<evidence type="ECO:0000313" key="2">
    <source>
        <dbReference type="EMBL" id="MBB3968692.1"/>
    </source>
</evidence>
<dbReference type="EMBL" id="SNQG01000002">
    <property type="protein sequence ID" value="TEW67671.1"/>
    <property type="molecule type" value="Genomic_DNA"/>
</dbReference>
<keyword evidence="1" id="KW-0732">Signal</keyword>
<dbReference type="AlphaFoldDB" id="A0A4Y8AHQ0"/>
<gene>
    <name evidence="3" type="ORF">E2R65_06680</name>
    <name evidence="2" type="ORF">GGR35_001284</name>
</gene>
<evidence type="ECO:0000313" key="5">
    <source>
        <dbReference type="Proteomes" id="UP000583101"/>
    </source>
</evidence>
<name>A0A4Y8AHQ0_9SPHI</name>
<evidence type="ECO:0000256" key="1">
    <source>
        <dbReference type="SAM" id="SignalP"/>
    </source>
</evidence>
<evidence type="ECO:0000313" key="4">
    <source>
        <dbReference type="Proteomes" id="UP000297248"/>
    </source>
</evidence>
<accession>A0A4Y8AHQ0</accession>
<keyword evidence="5" id="KW-1185">Reference proteome</keyword>
<dbReference type="Proteomes" id="UP000583101">
    <property type="component" value="Unassembled WGS sequence"/>
</dbReference>
<reference evidence="3 4" key="1">
    <citation type="journal article" date="2016" name="Int. J. Syst. Evol. Microbiol.">
        <title>Proposal of Mucilaginibacter phyllosphaerae sp. nov. isolated from the phyllosphere of Galium album.</title>
        <authorList>
            <person name="Aydogan E.L."/>
            <person name="Busse H.J."/>
            <person name="Moser G."/>
            <person name="Muller C."/>
            <person name="Kampfer P."/>
            <person name="Glaeser S.P."/>
        </authorList>
    </citation>
    <scope>NUCLEOTIDE SEQUENCE [LARGE SCALE GENOMIC DNA]</scope>
    <source>
        <strain evidence="3 4">PP-F2FG21</strain>
    </source>
</reference>
<protein>
    <recommendedName>
        <fullName evidence="6">DUF4890 domain-containing protein</fullName>
    </recommendedName>
</protein>
<sequence length="230" mass="25375">MKKILLMITFLAGTAVFAQAQTQRVHKTPEQKAEHRTAMLTKNLALSADQSAKVKAIFAKSAASMDSLKATKGTDRKATMQSRKAIMANTDAGLKTVLNADQQTKYAALKANFKGRMHGNRGDRKAVAPAQKAQRMSKVLQQKLSLSEDQYAKVNTILLKRATQMDSLKANRSTTDRKANHQSRKAILTQTDGELKAVFTADQLKNYTELKAQMKEKMKNRRGPKAPTAG</sequence>
<dbReference type="OrthoDB" id="796754at2"/>
<reference evidence="2 5" key="3">
    <citation type="submission" date="2020-08" db="EMBL/GenBank/DDBJ databases">
        <title>Genomic Encyclopedia of Type Strains, Phase IV (KMG-IV): sequencing the most valuable type-strain genomes for metagenomic binning, comparative biology and taxonomic classification.</title>
        <authorList>
            <person name="Goeker M."/>
        </authorList>
    </citation>
    <scope>NUCLEOTIDE SEQUENCE [LARGE SCALE GENOMIC DNA]</scope>
    <source>
        <strain evidence="2 5">DSM 100995</strain>
    </source>
</reference>
<reference evidence="3" key="2">
    <citation type="submission" date="2019-03" db="EMBL/GenBank/DDBJ databases">
        <authorList>
            <person name="Yan Y.-Q."/>
            <person name="Du Z.-J."/>
        </authorList>
    </citation>
    <scope>NUCLEOTIDE SEQUENCE</scope>
    <source>
        <strain evidence="3">PP-F2FG21</strain>
    </source>
</reference>